<keyword evidence="2" id="KW-0255">Endonuclease</keyword>
<evidence type="ECO:0000313" key="2">
    <source>
        <dbReference type="EMBL" id="SMD14217.1"/>
    </source>
</evidence>
<dbReference type="Pfam" id="PF14239">
    <property type="entry name" value="RRXRR"/>
    <property type="match status" value="1"/>
</dbReference>
<dbReference type="RefSeq" id="WP_084072045.1">
    <property type="nucleotide sequence ID" value="NZ_FWXY01000055.1"/>
</dbReference>
<keyword evidence="2" id="KW-0378">Hydrolase</keyword>
<dbReference type="Gene3D" id="1.10.30.50">
    <property type="match status" value="1"/>
</dbReference>
<name>A0A1W2EX02_9BACT</name>
<evidence type="ECO:0000259" key="1">
    <source>
        <dbReference type="SMART" id="SM00507"/>
    </source>
</evidence>
<dbReference type="EMBL" id="FWXY01000055">
    <property type="protein sequence ID" value="SMD14217.1"/>
    <property type="molecule type" value="Genomic_DNA"/>
</dbReference>
<dbReference type="OrthoDB" id="5412074at2"/>
<dbReference type="InterPro" id="IPR047693">
    <property type="entry name" value="RNA-guided_IscB-like"/>
</dbReference>
<dbReference type="STRING" id="1121400.SAMN02746065_1552"/>
<dbReference type="SMART" id="SM00507">
    <property type="entry name" value="HNHc"/>
    <property type="match status" value="1"/>
</dbReference>
<dbReference type="AlphaFoldDB" id="A0A1W2EX02"/>
<dbReference type="GO" id="GO:0008270">
    <property type="term" value="F:zinc ion binding"/>
    <property type="evidence" value="ECO:0007669"/>
    <property type="project" value="InterPro"/>
</dbReference>
<dbReference type="InterPro" id="IPR052892">
    <property type="entry name" value="NA-targeting_endonuclease"/>
</dbReference>
<dbReference type="GO" id="GO:0003676">
    <property type="term" value="F:nucleic acid binding"/>
    <property type="evidence" value="ECO:0007669"/>
    <property type="project" value="InterPro"/>
</dbReference>
<organism evidence="2 3">
    <name type="scientific">Desulfocicer vacuolatum DSM 3385</name>
    <dbReference type="NCBI Taxonomy" id="1121400"/>
    <lineage>
        <taxon>Bacteria</taxon>
        <taxon>Pseudomonadati</taxon>
        <taxon>Thermodesulfobacteriota</taxon>
        <taxon>Desulfobacteria</taxon>
        <taxon>Desulfobacterales</taxon>
        <taxon>Desulfobacteraceae</taxon>
        <taxon>Desulfocicer</taxon>
    </lineage>
</organism>
<dbReference type="GO" id="GO:0004519">
    <property type="term" value="F:endonuclease activity"/>
    <property type="evidence" value="ECO:0007669"/>
    <property type="project" value="UniProtKB-KW"/>
</dbReference>
<evidence type="ECO:0000313" key="3">
    <source>
        <dbReference type="Proteomes" id="UP000192418"/>
    </source>
</evidence>
<dbReference type="NCBIfam" id="NF040563">
    <property type="entry name" value="guided_IscB"/>
    <property type="match status" value="1"/>
</dbReference>
<accession>A0A1W2EX02</accession>
<dbReference type="Pfam" id="PF01844">
    <property type="entry name" value="HNH"/>
    <property type="match status" value="1"/>
</dbReference>
<protein>
    <submittedName>
        <fullName evidence="2">HNH endonuclease</fullName>
    </submittedName>
</protein>
<proteinExistence type="predicted"/>
<feature type="domain" description="HNH nuclease" evidence="1">
    <location>
        <begin position="179"/>
        <end position="230"/>
    </location>
</feature>
<dbReference type="InterPro" id="IPR025938">
    <property type="entry name" value="RRXRR_dom"/>
</dbReference>
<dbReference type="InterPro" id="IPR003615">
    <property type="entry name" value="HNH_nuc"/>
</dbReference>
<dbReference type="CDD" id="cd00085">
    <property type="entry name" value="HNHc"/>
    <property type="match status" value="1"/>
</dbReference>
<keyword evidence="3" id="KW-1185">Reference proteome</keyword>
<sequence length="410" mass="46927">MLVYVINKNGNPLMPCKPAKARKLLKSGKATIVNHTPFTIQLTWNCEEHTQPVTIGIDKGAKRTGFCAVSKDRVLISGIIEHRSDVKDKMSTRAANRRQRRSRLWYRAPRFFNRSASTRSGRLPPSIKTNVEEVLRVVKKLPLPIDHVIVEDVLVDIAKLNDPDLTAKDYQASNRLHENLRLACLLRDGFTCRYCKKKNGKLEAHHIIPRSKGGKDTILNLVTLCSTHHKALHKGKIKMELNGVGNLKDVIAQRTMQGKQSLYKLLSRFGEVKTIFGYQTAEYRKALGLAKDHDVDAFCIANYFSMYDLSYHKENCFRVSFRPRQTRRCYHDLPKPGKGRVRYKVNELLEGFRKGDIVMVKDHFIKQINSIYSNGRLAFKRIKGEPASALPKNCRLLLKQKTIVFDAIKF</sequence>
<dbReference type="Proteomes" id="UP000192418">
    <property type="component" value="Unassembled WGS sequence"/>
</dbReference>
<gene>
    <name evidence="2" type="ORF">SAMN02746065_1552</name>
</gene>
<dbReference type="PANTHER" id="PTHR33877">
    <property type="entry name" value="SLL1193 PROTEIN"/>
    <property type="match status" value="1"/>
</dbReference>
<dbReference type="PANTHER" id="PTHR33877:SF2">
    <property type="entry name" value="OS07G0170200 PROTEIN"/>
    <property type="match status" value="1"/>
</dbReference>
<reference evidence="2 3" key="1">
    <citation type="submission" date="2017-04" db="EMBL/GenBank/DDBJ databases">
        <authorList>
            <person name="Afonso C.L."/>
            <person name="Miller P.J."/>
            <person name="Scott M.A."/>
            <person name="Spackman E."/>
            <person name="Goraichik I."/>
            <person name="Dimitrov K.M."/>
            <person name="Suarez D.L."/>
            <person name="Swayne D.E."/>
        </authorList>
    </citation>
    <scope>NUCLEOTIDE SEQUENCE [LARGE SCALE GENOMIC DNA]</scope>
    <source>
        <strain evidence="2 3">DSM 3385</strain>
    </source>
</reference>
<keyword evidence="2" id="KW-0540">Nuclease</keyword>
<dbReference type="InterPro" id="IPR002711">
    <property type="entry name" value="HNH"/>
</dbReference>